<dbReference type="AlphaFoldDB" id="A0AAJ0XET6"/>
<dbReference type="RefSeq" id="WP_201243275.1">
    <property type="nucleotide sequence ID" value="NZ_NHSF01000008.1"/>
</dbReference>
<accession>A0AAJ0XET6</accession>
<reference evidence="1" key="2">
    <citation type="journal article" date="2020" name="Microorganisms">
        <title>Osmotic Adaptation and Compatible Solute Biosynthesis of Phototrophic Bacteria as Revealed from Genome Analyses.</title>
        <authorList>
            <person name="Imhoff J.F."/>
            <person name="Rahn T."/>
            <person name="Kunzel S."/>
            <person name="Keller A."/>
            <person name="Neulinger S.C."/>
        </authorList>
    </citation>
    <scope>NUCLEOTIDE SEQUENCE</scope>
    <source>
        <strain evidence="1">DSM 4395</strain>
    </source>
</reference>
<keyword evidence="2" id="KW-1185">Reference proteome</keyword>
<organism evidence="1 2">
    <name type="scientific">Halochromatium salexigens</name>
    <name type="common">Chromatium salexigens</name>
    <dbReference type="NCBI Taxonomy" id="49447"/>
    <lineage>
        <taxon>Bacteria</taxon>
        <taxon>Pseudomonadati</taxon>
        <taxon>Pseudomonadota</taxon>
        <taxon>Gammaproteobacteria</taxon>
        <taxon>Chromatiales</taxon>
        <taxon>Chromatiaceae</taxon>
        <taxon>Halochromatium</taxon>
    </lineage>
</organism>
<proteinExistence type="predicted"/>
<dbReference type="EMBL" id="NHSF01000008">
    <property type="protein sequence ID" value="MBK5929085.1"/>
    <property type="molecule type" value="Genomic_DNA"/>
</dbReference>
<gene>
    <name evidence="1" type="ORF">CCR82_00640</name>
</gene>
<protein>
    <submittedName>
        <fullName evidence="1">Uncharacterized protein</fullName>
    </submittedName>
</protein>
<evidence type="ECO:0000313" key="1">
    <source>
        <dbReference type="EMBL" id="MBK5929085.1"/>
    </source>
</evidence>
<evidence type="ECO:0000313" key="2">
    <source>
        <dbReference type="Proteomes" id="UP001296967"/>
    </source>
</evidence>
<reference evidence="1" key="1">
    <citation type="submission" date="2017-05" db="EMBL/GenBank/DDBJ databases">
        <authorList>
            <person name="Imhoff J.F."/>
            <person name="Rahn T."/>
            <person name="Kuenzel S."/>
            <person name="Neulinger S.C."/>
        </authorList>
    </citation>
    <scope>NUCLEOTIDE SEQUENCE</scope>
    <source>
        <strain evidence="1">DSM 4395</strain>
    </source>
</reference>
<sequence>MMKVFEFSFLVADLGDETIDAIYGRCPDASVGASDGRTYVAFDREANCLESALDSAVADLWQLGIRPLRVEMDVPEPV</sequence>
<dbReference type="Proteomes" id="UP001296967">
    <property type="component" value="Unassembled WGS sequence"/>
</dbReference>
<name>A0AAJ0XET6_HALSE</name>
<comment type="caution">
    <text evidence="1">The sequence shown here is derived from an EMBL/GenBank/DDBJ whole genome shotgun (WGS) entry which is preliminary data.</text>
</comment>